<dbReference type="SUPFAM" id="SSF53335">
    <property type="entry name" value="S-adenosyl-L-methionine-dependent methyltransferases"/>
    <property type="match status" value="1"/>
</dbReference>
<dbReference type="Gene3D" id="3.40.50.150">
    <property type="entry name" value="Vaccinia Virus protein VP39"/>
    <property type="match status" value="1"/>
</dbReference>
<keyword evidence="2" id="KW-0808">Transferase</keyword>
<evidence type="ECO:0000313" key="3">
    <source>
        <dbReference type="Proteomes" id="UP001058860"/>
    </source>
</evidence>
<proteinExistence type="predicted"/>
<keyword evidence="2" id="KW-0489">Methyltransferase</keyword>
<evidence type="ECO:0000313" key="2">
    <source>
        <dbReference type="EMBL" id="UUY06244.1"/>
    </source>
</evidence>
<dbReference type="InterPro" id="IPR013216">
    <property type="entry name" value="Methyltransf_11"/>
</dbReference>
<feature type="domain" description="Methyltransferase type 11" evidence="1">
    <location>
        <begin position="39"/>
        <end position="117"/>
    </location>
</feature>
<dbReference type="GO" id="GO:0032259">
    <property type="term" value="P:methylation"/>
    <property type="evidence" value="ECO:0007669"/>
    <property type="project" value="UniProtKB-KW"/>
</dbReference>
<accession>A0ABY5PNS6</accession>
<dbReference type="InterPro" id="IPR029063">
    <property type="entry name" value="SAM-dependent_MTases_sf"/>
</dbReference>
<sequence>MTTSTAYDELGDAYATVRREDPRLAAFIHAGLGDARSVLNVGAGTGNYEPTDRYVVAVEPSATMRSQRPAGAAPAIRAYADALPFDDGAFDAVLSIFSDHHWPDRGAGLRELARVAARRVVVLTFEPSFLASSWLCDYLPGLRAMLPPWGTAEVAAALGGGDVLVEPVPLPYDCADEFVHTFWRRPEALLAPQAADGISLFRRLPPDDLASGLARLRADVDSGAWAAANQDLVGLDQHDLGVRLVVANLT</sequence>
<name>A0ABY5PNS6_9ACTN</name>
<dbReference type="GO" id="GO:0008168">
    <property type="term" value="F:methyltransferase activity"/>
    <property type="evidence" value="ECO:0007669"/>
    <property type="project" value="UniProtKB-KW"/>
</dbReference>
<evidence type="ECO:0000259" key="1">
    <source>
        <dbReference type="Pfam" id="PF08241"/>
    </source>
</evidence>
<dbReference type="EMBL" id="CP088295">
    <property type="protein sequence ID" value="UUY06244.1"/>
    <property type="molecule type" value="Genomic_DNA"/>
</dbReference>
<protein>
    <submittedName>
        <fullName evidence="2">Class I SAM-dependent methyltransferase</fullName>
    </submittedName>
</protein>
<dbReference type="Proteomes" id="UP001058860">
    <property type="component" value="Chromosome"/>
</dbReference>
<organism evidence="2 3">
    <name type="scientific">Svornostia abyssi</name>
    <dbReference type="NCBI Taxonomy" id="2898438"/>
    <lineage>
        <taxon>Bacteria</taxon>
        <taxon>Bacillati</taxon>
        <taxon>Actinomycetota</taxon>
        <taxon>Thermoleophilia</taxon>
        <taxon>Solirubrobacterales</taxon>
        <taxon>Baekduiaceae</taxon>
        <taxon>Svornostia</taxon>
    </lineage>
</organism>
<gene>
    <name evidence="2" type="ORF">LRS13_12270</name>
</gene>
<keyword evidence="3" id="KW-1185">Reference proteome</keyword>
<dbReference type="Pfam" id="PF08241">
    <property type="entry name" value="Methyltransf_11"/>
    <property type="match status" value="1"/>
</dbReference>
<dbReference type="RefSeq" id="WP_353866669.1">
    <property type="nucleotide sequence ID" value="NZ_CP088295.1"/>
</dbReference>
<reference evidence="3" key="1">
    <citation type="submission" date="2021-11" db="EMBL/GenBank/DDBJ databases">
        <title>Cultivation dependent microbiological survey of springs from the worlds oldest radium mine currently devoted to the extraction of radon-saturated water.</title>
        <authorList>
            <person name="Kapinusova G."/>
            <person name="Smrhova T."/>
            <person name="Strejcek M."/>
            <person name="Suman J."/>
            <person name="Jani K."/>
            <person name="Pajer P."/>
            <person name="Uhlik O."/>
        </authorList>
    </citation>
    <scope>NUCLEOTIDE SEQUENCE [LARGE SCALE GENOMIC DNA]</scope>
    <source>
        <strain evidence="3">J379</strain>
    </source>
</reference>